<accession>A0A146LWW1</accession>
<organism evidence="2">
    <name type="scientific">Lygus hesperus</name>
    <name type="common">Western plant bug</name>
    <dbReference type="NCBI Taxonomy" id="30085"/>
    <lineage>
        <taxon>Eukaryota</taxon>
        <taxon>Metazoa</taxon>
        <taxon>Ecdysozoa</taxon>
        <taxon>Arthropoda</taxon>
        <taxon>Hexapoda</taxon>
        <taxon>Insecta</taxon>
        <taxon>Pterygota</taxon>
        <taxon>Neoptera</taxon>
        <taxon>Paraneoptera</taxon>
        <taxon>Hemiptera</taxon>
        <taxon>Heteroptera</taxon>
        <taxon>Panheteroptera</taxon>
        <taxon>Cimicomorpha</taxon>
        <taxon>Miridae</taxon>
        <taxon>Mirini</taxon>
        <taxon>Lygus</taxon>
    </lineage>
</organism>
<evidence type="ECO:0000256" key="1">
    <source>
        <dbReference type="SAM" id="MobiDB-lite"/>
    </source>
</evidence>
<name>A0A146LWW1_LYGHE</name>
<proteinExistence type="predicted"/>
<sequence length="145" mass="15788">MEKSETTQKDGSREVSDVPKQMEIDGATKQVDEVSNDAPKQMENDGDTKQVGEVSNDESMQNENDNAVKSADEVGNDESEQKENDNAVKSADEVGNGELAFCHLFSLNGKMMIGIHVEVIINGARTPGSRPRCPDAAQSPFYYCS</sequence>
<evidence type="ECO:0000313" key="2">
    <source>
        <dbReference type="EMBL" id="JAQ12141.1"/>
    </source>
</evidence>
<feature type="compositionally biased region" description="Basic and acidic residues" evidence="1">
    <location>
        <begin position="79"/>
        <end position="92"/>
    </location>
</feature>
<reference evidence="2" key="1">
    <citation type="journal article" date="2016" name="Gigascience">
        <title>De novo construction of an expanded transcriptome assembly for the western tarnished plant bug, Lygus hesperus.</title>
        <authorList>
            <person name="Tassone E.E."/>
            <person name="Geib S.M."/>
            <person name="Hall B."/>
            <person name="Fabrick J.A."/>
            <person name="Brent C.S."/>
            <person name="Hull J.J."/>
        </authorList>
    </citation>
    <scope>NUCLEOTIDE SEQUENCE</scope>
</reference>
<feature type="compositionally biased region" description="Basic and acidic residues" evidence="1">
    <location>
        <begin position="1"/>
        <end position="23"/>
    </location>
</feature>
<feature type="compositionally biased region" description="Basic and acidic residues" evidence="1">
    <location>
        <begin position="40"/>
        <end position="50"/>
    </location>
</feature>
<feature type="compositionally biased region" description="Polar residues" evidence="1">
    <location>
        <begin position="57"/>
        <end position="67"/>
    </location>
</feature>
<feature type="region of interest" description="Disordered" evidence="1">
    <location>
        <begin position="1"/>
        <end position="92"/>
    </location>
</feature>
<dbReference type="EMBL" id="GDHC01006488">
    <property type="protein sequence ID" value="JAQ12141.1"/>
    <property type="molecule type" value="Transcribed_RNA"/>
</dbReference>
<gene>
    <name evidence="2" type="ORF">g.56072</name>
</gene>
<dbReference type="AlphaFoldDB" id="A0A146LWW1"/>
<protein>
    <submittedName>
        <fullName evidence="2">Uncharacterized protein</fullName>
    </submittedName>
</protein>